<protein>
    <recommendedName>
        <fullName evidence="4">Secreted protein</fullName>
    </recommendedName>
</protein>
<name>A0A6A3ISY3_9STRA</name>
<organism evidence="2 3">
    <name type="scientific">Phytophthora fragariae</name>
    <dbReference type="NCBI Taxonomy" id="53985"/>
    <lineage>
        <taxon>Eukaryota</taxon>
        <taxon>Sar</taxon>
        <taxon>Stramenopiles</taxon>
        <taxon>Oomycota</taxon>
        <taxon>Peronosporomycetes</taxon>
        <taxon>Peronosporales</taxon>
        <taxon>Peronosporaceae</taxon>
        <taxon>Phytophthora</taxon>
    </lineage>
</organism>
<evidence type="ECO:0000256" key="1">
    <source>
        <dbReference type="SAM" id="SignalP"/>
    </source>
</evidence>
<evidence type="ECO:0000313" key="2">
    <source>
        <dbReference type="EMBL" id="KAE8984967.1"/>
    </source>
</evidence>
<dbReference type="Proteomes" id="UP000460718">
    <property type="component" value="Unassembled WGS sequence"/>
</dbReference>
<reference evidence="2 3" key="1">
    <citation type="submission" date="2018-09" db="EMBL/GenBank/DDBJ databases">
        <title>Genomic investigation of the strawberry pathogen Phytophthora fragariae indicates pathogenicity is determined by transcriptional variation in three key races.</title>
        <authorList>
            <person name="Adams T.M."/>
            <person name="Armitage A.D."/>
            <person name="Sobczyk M.K."/>
            <person name="Bates H.J."/>
            <person name="Dunwell J.M."/>
            <person name="Nellist C.F."/>
            <person name="Harrison R.J."/>
        </authorList>
    </citation>
    <scope>NUCLEOTIDE SEQUENCE [LARGE SCALE GENOMIC DNA]</scope>
    <source>
        <strain evidence="2 3">SCRP245</strain>
    </source>
</reference>
<keyword evidence="1" id="KW-0732">Signal</keyword>
<dbReference type="AlphaFoldDB" id="A0A6A3ISY3"/>
<comment type="caution">
    <text evidence="2">The sequence shown here is derived from an EMBL/GenBank/DDBJ whole genome shotgun (WGS) entry which is preliminary data.</text>
</comment>
<accession>A0A6A3ISY3</accession>
<feature type="signal peptide" evidence="1">
    <location>
        <begin position="1"/>
        <end position="30"/>
    </location>
</feature>
<dbReference type="EMBL" id="QXFW01001856">
    <property type="protein sequence ID" value="KAE8984967.1"/>
    <property type="molecule type" value="Genomic_DNA"/>
</dbReference>
<sequence length="82" mass="8920">MVNLIRLRLLLHLVHIEGALMLSPCPLTLAVSVAGCNGSFLRRPIAGAYITPEELPGNVLHSLLTHFTVLVTQFAFPLNYGP</sequence>
<proteinExistence type="predicted"/>
<evidence type="ECO:0000313" key="3">
    <source>
        <dbReference type="Proteomes" id="UP000460718"/>
    </source>
</evidence>
<evidence type="ECO:0008006" key="4">
    <source>
        <dbReference type="Google" id="ProtNLM"/>
    </source>
</evidence>
<feature type="chain" id="PRO_5025640832" description="Secreted protein" evidence="1">
    <location>
        <begin position="31"/>
        <end position="82"/>
    </location>
</feature>
<gene>
    <name evidence="2" type="ORF">PF011_g20573</name>
</gene>